<reference evidence="2 3" key="1">
    <citation type="submission" date="2023-02" db="EMBL/GenBank/DDBJ databases">
        <title>LHISI_Scaffold_Assembly.</title>
        <authorList>
            <person name="Stuart O.P."/>
            <person name="Cleave R."/>
            <person name="Magrath M.J.L."/>
            <person name="Mikheyev A.S."/>
        </authorList>
    </citation>
    <scope>NUCLEOTIDE SEQUENCE [LARGE SCALE GENOMIC DNA]</scope>
    <source>
        <strain evidence="2">Daus_M_001</strain>
        <tissue evidence="2">Leg muscle</tissue>
    </source>
</reference>
<feature type="compositionally biased region" description="Basic and acidic residues" evidence="1">
    <location>
        <begin position="213"/>
        <end position="231"/>
    </location>
</feature>
<dbReference type="EMBL" id="JARBHB010000004">
    <property type="protein sequence ID" value="KAJ8884970.1"/>
    <property type="molecule type" value="Genomic_DNA"/>
</dbReference>
<dbReference type="Proteomes" id="UP001159363">
    <property type="component" value="Chromosome X"/>
</dbReference>
<proteinExistence type="predicted"/>
<gene>
    <name evidence="2" type="ORF">PR048_011166</name>
</gene>
<feature type="region of interest" description="Disordered" evidence="1">
    <location>
        <begin position="114"/>
        <end position="158"/>
    </location>
</feature>
<name>A0ABQ9HKT0_9NEOP</name>
<evidence type="ECO:0000256" key="1">
    <source>
        <dbReference type="SAM" id="MobiDB-lite"/>
    </source>
</evidence>
<feature type="region of interest" description="Disordered" evidence="1">
    <location>
        <begin position="213"/>
        <end position="241"/>
    </location>
</feature>
<sequence>MGVAIFHSVKEAWREKVHGWRLHHLHSPTIQKHDFAPLLKEVLAETVTPQMLQNGLKKCGLVPWNPDAVDFSKLPSRVLITHPKASGTCSEELLMAHKDMEEEIGTKKLEAFKRSNGIREGSNQSNTKMPTEVVNGQEVTSESKENNGDLSPEVVNKQEVRCKNTANIEDLSPEEDKGQEVIGQEVWQRKRMKKEKIPSVATPKEWILYHEKKENLKKQEAVRKRERAEERKRKKEQKRNF</sequence>
<evidence type="ECO:0000313" key="2">
    <source>
        <dbReference type="EMBL" id="KAJ8884970.1"/>
    </source>
</evidence>
<accession>A0ABQ9HKT0</accession>
<organism evidence="2 3">
    <name type="scientific">Dryococelus australis</name>
    <dbReference type="NCBI Taxonomy" id="614101"/>
    <lineage>
        <taxon>Eukaryota</taxon>
        <taxon>Metazoa</taxon>
        <taxon>Ecdysozoa</taxon>
        <taxon>Arthropoda</taxon>
        <taxon>Hexapoda</taxon>
        <taxon>Insecta</taxon>
        <taxon>Pterygota</taxon>
        <taxon>Neoptera</taxon>
        <taxon>Polyneoptera</taxon>
        <taxon>Phasmatodea</taxon>
        <taxon>Verophasmatodea</taxon>
        <taxon>Anareolatae</taxon>
        <taxon>Phasmatidae</taxon>
        <taxon>Eurycanthinae</taxon>
        <taxon>Dryococelus</taxon>
    </lineage>
</organism>
<protein>
    <submittedName>
        <fullName evidence="2">Uncharacterized protein</fullName>
    </submittedName>
</protein>
<comment type="caution">
    <text evidence="2">The sequence shown here is derived from an EMBL/GenBank/DDBJ whole genome shotgun (WGS) entry which is preliminary data.</text>
</comment>
<evidence type="ECO:0000313" key="3">
    <source>
        <dbReference type="Proteomes" id="UP001159363"/>
    </source>
</evidence>
<feature type="compositionally biased region" description="Basic residues" evidence="1">
    <location>
        <begin position="232"/>
        <end position="241"/>
    </location>
</feature>
<keyword evidence="3" id="KW-1185">Reference proteome</keyword>